<reference evidence="1" key="1">
    <citation type="journal article" date="2020" name="Nature">
        <title>Giant virus diversity and host interactions through global metagenomics.</title>
        <authorList>
            <person name="Schulz F."/>
            <person name="Roux S."/>
            <person name="Paez-Espino D."/>
            <person name="Jungbluth S."/>
            <person name="Walsh D.A."/>
            <person name="Denef V.J."/>
            <person name="McMahon K.D."/>
            <person name="Konstantinidis K.T."/>
            <person name="Eloe-Fadrosh E.A."/>
            <person name="Kyrpides N.C."/>
            <person name="Woyke T."/>
        </authorList>
    </citation>
    <scope>NUCLEOTIDE SEQUENCE</scope>
    <source>
        <strain evidence="1">GVMAG-M-3300009068-24</strain>
    </source>
</reference>
<accession>A0A6C0EQR3</accession>
<dbReference type="AlphaFoldDB" id="A0A6C0EQR3"/>
<organism evidence="1">
    <name type="scientific">viral metagenome</name>
    <dbReference type="NCBI Taxonomy" id="1070528"/>
    <lineage>
        <taxon>unclassified sequences</taxon>
        <taxon>metagenomes</taxon>
        <taxon>organismal metagenomes</taxon>
    </lineage>
</organism>
<dbReference type="InterPro" id="IPR043918">
    <property type="entry name" value="DUF5760"/>
</dbReference>
<name>A0A6C0EQR3_9ZZZZ</name>
<protein>
    <submittedName>
        <fullName evidence="1">Uncharacterized protein</fullName>
    </submittedName>
</protein>
<dbReference type="EMBL" id="MN738881">
    <property type="protein sequence ID" value="QHT29635.1"/>
    <property type="molecule type" value="Genomic_DNA"/>
</dbReference>
<sequence>MDKEQLVSIIKDWVKIDNEMRTLQQEMHKRKSEKKRVSQLLIDIMRNNQIDCFDINNGQILYKKKNVKQPITKSVLLEVLSTYFQGDSDKVNELNNFILGNRKVVTKETIVRKITENISLEGAGPGTEPGPT</sequence>
<proteinExistence type="predicted"/>
<evidence type="ECO:0000313" key="1">
    <source>
        <dbReference type="EMBL" id="QHT29635.1"/>
    </source>
</evidence>
<dbReference type="Pfam" id="PF19064">
    <property type="entry name" value="DUF5760"/>
    <property type="match status" value="1"/>
</dbReference>